<feature type="transmembrane region" description="Helical" evidence="1">
    <location>
        <begin position="182"/>
        <end position="202"/>
    </location>
</feature>
<evidence type="ECO:0000313" key="3">
    <source>
        <dbReference type="EMBL" id="CAB4887926.1"/>
    </source>
</evidence>
<sequence length="376" mass="38838">MDKITQDETGGLVPPIDLTSTIEHWTAAGLISPDQATSLRADVEGKPLPAAPVPAGHERRTSLLIEALGYLGGAIILAAFMLVISQFWEDFTATTRLVTIATGFLAFVIAGLAVPQRLAGTGRRLRSVLWLGASITWAALLAFIGNEYLSLNDERLGLFAAGISIPLAAVLWFFHRQPLQHVAFLASVTVAAATGVTVLSGPSELPGVAVWCVGVAWFVLAWGGIVRPYGLGIALGSILAIFGGIIAMSATGDEGSRSGAILALVTLASVVVAAVLFRDFMLLVIAAIGTLQGMPIAMSIFFPGTLWAALALLVIGAALIGAALVIARGRRRQTSIDRAALAPKDWGHGGRLPAIITSGVVVAGTAAAVVTASLIA</sequence>
<evidence type="ECO:0000259" key="2">
    <source>
        <dbReference type="Pfam" id="PF09925"/>
    </source>
</evidence>
<feature type="transmembrane region" description="Helical" evidence="1">
    <location>
        <begin position="354"/>
        <end position="375"/>
    </location>
</feature>
<protein>
    <submittedName>
        <fullName evidence="3">Unannotated protein</fullName>
    </submittedName>
</protein>
<gene>
    <name evidence="3" type="ORF">UFOPK3402_02097</name>
</gene>
<reference evidence="3" key="1">
    <citation type="submission" date="2020-05" db="EMBL/GenBank/DDBJ databases">
        <authorList>
            <person name="Chiriac C."/>
            <person name="Salcher M."/>
            <person name="Ghai R."/>
            <person name="Kavagutti S V."/>
        </authorList>
    </citation>
    <scope>NUCLEOTIDE SEQUENCE</scope>
</reference>
<dbReference type="EMBL" id="CAFBLS010000362">
    <property type="protein sequence ID" value="CAB4887926.1"/>
    <property type="molecule type" value="Genomic_DNA"/>
</dbReference>
<feature type="domain" description="DUF2157" evidence="2">
    <location>
        <begin position="24"/>
        <end position="168"/>
    </location>
</feature>
<feature type="transmembrane region" description="Helical" evidence="1">
    <location>
        <begin position="233"/>
        <end position="252"/>
    </location>
</feature>
<dbReference type="AlphaFoldDB" id="A0A6J7EXI8"/>
<organism evidence="3">
    <name type="scientific">freshwater metagenome</name>
    <dbReference type="NCBI Taxonomy" id="449393"/>
    <lineage>
        <taxon>unclassified sequences</taxon>
        <taxon>metagenomes</taxon>
        <taxon>ecological metagenomes</taxon>
    </lineage>
</organism>
<feature type="transmembrane region" description="Helical" evidence="1">
    <location>
        <begin position="307"/>
        <end position="327"/>
    </location>
</feature>
<dbReference type="InterPro" id="IPR018677">
    <property type="entry name" value="DUF2157"/>
</dbReference>
<feature type="transmembrane region" description="Helical" evidence="1">
    <location>
        <begin position="208"/>
        <end position="226"/>
    </location>
</feature>
<accession>A0A6J7EXI8</accession>
<feature type="transmembrane region" description="Helical" evidence="1">
    <location>
        <begin position="94"/>
        <end position="115"/>
    </location>
</feature>
<feature type="transmembrane region" description="Helical" evidence="1">
    <location>
        <begin position="282"/>
        <end position="301"/>
    </location>
</feature>
<feature type="transmembrane region" description="Helical" evidence="1">
    <location>
        <begin position="258"/>
        <end position="277"/>
    </location>
</feature>
<keyword evidence="1" id="KW-0472">Membrane</keyword>
<feature type="transmembrane region" description="Helical" evidence="1">
    <location>
        <begin position="127"/>
        <end position="144"/>
    </location>
</feature>
<name>A0A6J7EXI8_9ZZZZ</name>
<keyword evidence="1" id="KW-1133">Transmembrane helix</keyword>
<evidence type="ECO:0000256" key="1">
    <source>
        <dbReference type="SAM" id="Phobius"/>
    </source>
</evidence>
<feature type="transmembrane region" description="Helical" evidence="1">
    <location>
        <begin position="156"/>
        <end position="175"/>
    </location>
</feature>
<feature type="transmembrane region" description="Helical" evidence="1">
    <location>
        <begin position="67"/>
        <end position="88"/>
    </location>
</feature>
<dbReference type="Pfam" id="PF09925">
    <property type="entry name" value="DUF2157"/>
    <property type="match status" value="1"/>
</dbReference>
<proteinExistence type="predicted"/>
<keyword evidence="1" id="KW-0812">Transmembrane</keyword>